<keyword evidence="2" id="KW-1185">Reference proteome</keyword>
<dbReference type="AlphaFoldDB" id="A0A1H8GFY1"/>
<evidence type="ECO:0000313" key="1">
    <source>
        <dbReference type="EMBL" id="SEN42654.1"/>
    </source>
</evidence>
<protein>
    <submittedName>
        <fullName evidence="1">Uncharacterized protein</fullName>
    </submittedName>
</protein>
<gene>
    <name evidence="1" type="ORF">SAMN05216267_100565</name>
</gene>
<evidence type="ECO:0000313" key="2">
    <source>
        <dbReference type="Proteomes" id="UP000181951"/>
    </source>
</evidence>
<dbReference type="Proteomes" id="UP000181951">
    <property type="component" value="Unassembled WGS sequence"/>
</dbReference>
<sequence length="259" mass="28566">MVTLRHAVTLEPVPRDWFEDALRAVVDAVEELREERKRLFAGGERVPAVRLAAGHHIGRGARYLIEDVDDAGVVAFTHRVDVRAWDRSAIRLRYEGTSAELRVRGEAELRGVDSPAALKWSGDVRGSGSRYRRGRVKAALDLRAWWGQTPGGPAPLTADLRHPLVRAAVRVTMTRAKDGRWRTVVAVTSRGRGWARPPAAVAAVLGGFFLRRAYRRGLDDFAREWNAEVPRMTSRTPGELKAEFLHGLAAGPADAGTAD</sequence>
<reference evidence="1 2" key="1">
    <citation type="submission" date="2016-10" db="EMBL/GenBank/DDBJ databases">
        <authorList>
            <person name="de Groot N.N."/>
        </authorList>
    </citation>
    <scope>NUCLEOTIDE SEQUENCE [LARGE SCALE GENOMIC DNA]</scope>
    <source>
        <strain evidence="1 2">CGMCC 4.2026</strain>
    </source>
</reference>
<dbReference type="OrthoDB" id="3420364at2"/>
<accession>A0A1H8GFY1</accession>
<organism evidence="1 2">
    <name type="scientific">Actinacidiphila rubida</name>
    <dbReference type="NCBI Taxonomy" id="310780"/>
    <lineage>
        <taxon>Bacteria</taxon>
        <taxon>Bacillati</taxon>
        <taxon>Actinomycetota</taxon>
        <taxon>Actinomycetes</taxon>
        <taxon>Kitasatosporales</taxon>
        <taxon>Streptomycetaceae</taxon>
        <taxon>Actinacidiphila</taxon>
    </lineage>
</organism>
<name>A0A1H8GFY1_9ACTN</name>
<dbReference type="EMBL" id="FODD01000005">
    <property type="protein sequence ID" value="SEN42654.1"/>
    <property type="molecule type" value="Genomic_DNA"/>
</dbReference>
<dbReference type="RefSeq" id="WP_069465903.1">
    <property type="nucleotide sequence ID" value="NZ_FODD01000005.1"/>
</dbReference>
<proteinExistence type="predicted"/>